<dbReference type="EMBL" id="MU277243">
    <property type="protein sequence ID" value="KAI0057745.1"/>
    <property type="molecule type" value="Genomic_DNA"/>
</dbReference>
<reference evidence="1" key="2">
    <citation type="journal article" date="2022" name="New Phytol.">
        <title>Evolutionary transition to the ectomycorrhizal habit in the genomes of a hyperdiverse lineage of mushroom-forming fungi.</title>
        <authorList>
            <person name="Looney B."/>
            <person name="Miyauchi S."/>
            <person name="Morin E."/>
            <person name="Drula E."/>
            <person name="Courty P.E."/>
            <person name="Kohler A."/>
            <person name="Kuo A."/>
            <person name="LaButti K."/>
            <person name="Pangilinan J."/>
            <person name="Lipzen A."/>
            <person name="Riley R."/>
            <person name="Andreopoulos W."/>
            <person name="He G."/>
            <person name="Johnson J."/>
            <person name="Nolan M."/>
            <person name="Tritt A."/>
            <person name="Barry K.W."/>
            <person name="Grigoriev I.V."/>
            <person name="Nagy L.G."/>
            <person name="Hibbett D."/>
            <person name="Henrissat B."/>
            <person name="Matheny P.B."/>
            <person name="Labbe J."/>
            <person name="Martin F.M."/>
        </authorList>
    </citation>
    <scope>NUCLEOTIDE SEQUENCE</scope>
    <source>
        <strain evidence="1">HHB10654</strain>
    </source>
</reference>
<keyword evidence="2" id="KW-1185">Reference proteome</keyword>
<evidence type="ECO:0000313" key="1">
    <source>
        <dbReference type="EMBL" id="KAI0057745.1"/>
    </source>
</evidence>
<proteinExistence type="predicted"/>
<protein>
    <submittedName>
        <fullName evidence="1">Uncharacterized protein</fullName>
    </submittedName>
</protein>
<sequence>MRIRISSSSPLPDIKAWFSLGRDDGTFSIFALKEKLCATVHALREARVPEHEIALLLDGFELLDESSVDVLREGDLVCIRPRASSAKRKASVVEEPPRKKARPAVPVNPPRSDPPLALHTARALETSRKPLPGSLPAKPANGASSSASSDSSSSSDDTSSSDPDSDSDSSSESDSDSSSSSSSNTSPAVMRSKPLPKPSEPNTPHVPPGHGKPQTQSRNLRRRLKRQHERDAAILGPSASANATPLGTKHQNPPKTASAPPKEAEPSIAMMSLSNKNKRRGFKRAMAGQLPTRIAFSDDATPSSSSVVDPTSSRPASPAKLPRLIPPSEKQDLGLIPPNVFVTSVDVEAGLWPQKKKKGKQREEGVSTDVDPGPIQAKQWDWKEKKRQRNGYGQEDGAWGGDHAGVNIHLPYDEEAAAAMSHADALDWDAVEKSWATLQTVTPASSLSPGCVVGWKELGIHPVTLTPELLLKLATVVGSETGQVKVKVLARPGTDLSSFAVADEGASDEEIIYGEVASAQQLIAEVSDYRCRQSTRQLYMHQREGTRM</sequence>
<organism evidence="1 2">
    <name type="scientific">Artomyces pyxidatus</name>
    <dbReference type="NCBI Taxonomy" id="48021"/>
    <lineage>
        <taxon>Eukaryota</taxon>
        <taxon>Fungi</taxon>
        <taxon>Dikarya</taxon>
        <taxon>Basidiomycota</taxon>
        <taxon>Agaricomycotina</taxon>
        <taxon>Agaricomycetes</taxon>
        <taxon>Russulales</taxon>
        <taxon>Auriscalpiaceae</taxon>
        <taxon>Artomyces</taxon>
    </lineage>
</organism>
<name>A0ACB8SNR6_9AGAM</name>
<evidence type="ECO:0000313" key="2">
    <source>
        <dbReference type="Proteomes" id="UP000814140"/>
    </source>
</evidence>
<comment type="caution">
    <text evidence="1">The sequence shown here is derived from an EMBL/GenBank/DDBJ whole genome shotgun (WGS) entry which is preliminary data.</text>
</comment>
<gene>
    <name evidence="1" type="ORF">BV25DRAFT_1970353</name>
</gene>
<reference evidence="1" key="1">
    <citation type="submission" date="2021-03" db="EMBL/GenBank/DDBJ databases">
        <authorList>
            <consortium name="DOE Joint Genome Institute"/>
            <person name="Ahrendt S."/>
            <person name="Looney B.P."/>
            <person name="Miyauchi S."/>
            <person name="Morin E."/>
            <person name="Drula E."/>
            <person name="Courty P.E."/>
            <person name="Chicoki N."/>
            <person name="Fauchery L."/>
            <person name="Kohler A."/>
            <person name="Kuo A."/>
            <person name="Labutti K."/>
            <person name="Pangilinan J."/>
            <person name="Lipzen A."/>
            <person name="Riley R."/>
            <person name="Andreopoulos W."/>
            <person name="He G."/>
            <person name="Johnson J."/>
            <person name="Barry K.W."/>
            <person name="Grigoriev I.V."/>
            <person name="Nagy L."/>
            <person name="Hibbett D."/>
            <person name="Henrissat B."/>
            <person name="Matheny P.B."/>
            <person name="Labbe J."/>
            <person name="Martin F."/>
        </authorList>
    </citation>
    <scope>NUCLEOTIDE SEQUENCE</scope>
    <source>
        <strain evidence="1">HHB10654</strain>
    </source>
</reference>
<accession>A0ACB8SNR6</accession>
<dbReference type="Proteomes" id="UP000814140">
    <property type="component" value="Unassembled WGS sequence"/>
</dbReference>